<sequence length="131" mass="14061">MKKRISTFFALILGISLLFSLTASANPSIVIYGGTYSNALSAGQGYAYILPNAKTTGTSVKITTNAANTLQLHYYWSYNNTTLDLGTAIVNNNTYFGGSAYYNPGTLITVVERVPGSTTAYPNVAYTISFN</sequence>
<dbReference type="EMBL" id="BCNV01000003">
    <property type="protein sequence ID" value="GAS83788.1"/>
    <property type="molecule type" value="Genomic_DNA"/>
</dbReference>
<proteinExistence type="predicted"/>
<evidence type="ECO:0000313" key="2">
    <source>
        <dbReference type="EMBL" id="GAS83788.1"/>
    </source>
</evidence>
<organism evidence="2 3">
    <name type="scientific">Paenibacillus amylolyticus</name>
    <dbReference type="NCBI Taxonomy" id="1451"/>
    <lineage>
        <taxon>Bacteria</taxon>
        <taxon>Bacillati</taxon>
        <taxon>Bacillota</taxon>
        <taxon>Bacilli</taxon>
        <taxon>Bacillales</taxon>
        <taxon>Paenibacillaceae</taxon>
        <taxon>Paenibacillus</taxon>
    </lineage>
</organism>
<evidence type="ECO:0000256" key="1">
    <source>
        <dbReference type="SAM" id="SignalP"/>
    </source>
</evidence>
<dbReference type="Proteomes" id="UP000069697">
    <property type="component" value="Unassembled WGS sequence"/>
</dbReference>
<accession>A0A100VQ24</accession>
<protein>
    <recommendedName>
        <fullName evidence="4">DUF4879 domain-containing protein</fullName>
    </recommendedName>
</protein>
<dbReference type="AlphaFoldDB" id="A0A100VQ24"/>
<evidence type="ECO:0008006" key="4">
    <source>
        <dbReference type="Google" id="ProtNLM"/>
    </source>
</evidence>
<gene>
    <name evidence="2" type="ORF">PAHA3_3878</name>
</gene>
<reference evidence="3" key="2">
    <citation type="submission" date="2016-01" db="EMBL/GenBank/DDBJ databases">
        <title>Draft Genome Sequence of Paenibacillus amylolyticus Heshi-A3 that Was Isolated from Fermented Rice Bran with Aging Salted Mackerel, Which Was Named Heshiko as Traditional Fermented Seafood in Japan.</title>
        <authorList>
            <person name="Akuzawa S."/>
            <person name="Nakagawa J."/>
            <person name="Kanekatsu T."/>
            <person name="Kubota E."/>
            <person name="Ohtake R."/>
            <person name="Suzuki T."/>
            <person name="Kanesaki Y."/>
        </authorList>
    </citation>
    <scope>NUCLEOTIDE SEQUENCE [LARGE SCALE GENOMIC DNA]</scope>
    <source>
        <strain evidence="3">Heshi-A3</strain>
    </source>
</reference>
<comment type="caution">
    <text evidence="2">The sequence shown here is derived from an EMBL/GenBank/DDBJ whole genome shotgun (WGS) entry which is preliminary data.</text>
</comment>
<name>A0A100VQ24_PAEAM</name>
<feature type="chain" id="PRO_5007089455" description="DUF4879 domain-containing protein" evidence="1">
    <location>
        <begin position="26"/>
        <end position="131"/>
    </location>
</feature>
<reference evidence="2 3" key="1">
    <citation type="journal article" date="2016" name="Genome Announc.">
        <title>Draft Genome Sequence of Paenibacillus amylolyticus Heshi-A3, Isolated from Fermented Rice Bran in a Japanese Fermented Seafood Dish.</title>
        <authorList>
            <person name="Akuzawa S."/>
            <person name="Nagaoka J."/>
            <person name="Kanekatsu M."/>
            <person name="Kubota E."/>
            <person name="Ohtake R."/>
            <person name="Suzuki T."/>
            <person name="Kanesaki Y."/>
        </authorList>
    </citation>
    <scope>NUCLEOTIDE SEQUENCE [LARGE SCALE GENOMIC DNA]</scope>
    <source>
        <strain evidence="2 3">Heshi-A3</strain>
    </source>
</reference>
<keyword evidence="1" id="KW-0732">Signal</keyword>
<evidence type="ECO:0000313" key="3">
    <source>
        <dbReference type="Proteomes" id="UP000069697"/>
    </source>
</evidence>
<feature type="signal peptide" evidence="1">
    <location>
        <begin position="1"/>
        <end position="25"/>
    </location>
</feature>
<dbReference type="RefSeq" id="WP_062836300.1">
    <property type="nucleotide sequence ID" value="NZ_BCNV01000003.1"/>
</dbReference>